<accession>A0A1Y2HJ46</accession>
<dbReference type="AlphaFoldDB" id="A0A1Y2HJ46"/>
<evidence type="ECO:0000256" key="1">
    <source>
        <dbReference type="SAM" id="MobiDB-lite"/>
    </source>
</evidence>
<name>A0A1Y2HJ46_9FUNG</name>
<sequence length="100" mass="11223">MDVLPVRRSTGELVAPAGRSYWLARNSNGLWSHSLNVHSGMLLRWLIITSVCLSLQLVRVYHMLARERESDNDGTREHENPAATRSWLTAAGNPAKGRNE</sequence>
<evidence type="ECO:0000313" key="2">
    <source>
        <dbReference type="EMBL" id="ORZ34569.1"/>
    </source>
</evidence>
<reference evidence="2 3" key="1">
    <citation type="submission" date="2016-07" db="EMBL/GenBank/DDBJ databases">
        <title>Pervasive Adenine N6-methylation of Active Genes in Fungi.</title>
        <authorList>
            <consortium name="DOE Joint Genome Institute"/>
            <person name="Mondo S.J."/>
            <person name="Dannebaum R.O."/>
            <person name="Kuo R.C."/>
            <person name="Labutti K."/>
            <person name="Haridas S."/>
            <person name="Kuo A."/>
            <person name="Salamov A."/>
            <person name="Ahrendt S.R."/>
            <person name="Lipzen A."/>
            <person name="Sullivan W."/>
            <person name="Andreopoulos W.B."/>
            <person name="Clum A."/>
            <person name="Lindquist E."/>
            <person name="Daum C."/>
            <person name="Ramamoorthy G.K."/>
            <person name="Gryganskyi A."/>
            <person name="Culley D."/>
            <person name="Magnuson J.K."/>
            <person name="James T.Y."/>
            <person name="O'Malley M.A."/>
            <person name="Stajich J.E."/>
            <person name="Spatafora J.W."/>
            <person name="Visel A."/>
            <person name="Grigoriev I.V."/>
        </authorList>
    </citation>
    <scope>NUCLEOTIDE SEQUENCE [LARGE SCALE GENOMIC DNA]</scope>
    <source>
        <strain evidence="2 3">PL171</strain>
    </source>
</reference>
<keyword evidence="3" id="KW-1185">Reference proteome</keyword>
<feature type="region of interest" description="Disordered" evidence="1">
    <location>
        <begin position="68"/>
        <end position="100"/>
    </location>
</feature>
<feature type="compositionally biased region" description="Basic and acidic residues" evidence="1">
    <location>
        <begin position="68"/>
        <end position="80"/>
    </location>
</feature>
<protein>
    <submittedName>
        <fullName evidence="2">Uncharacterized protein</fullName>
    </submittedName>
</protein>
<organism evidence="2 3">
    <name type="scientific">Catenaria anguillulae PL171</name>
    <dbReference type="NCBI Taxonomy" id="765915"/>
    <lineage>
        <taxon>Eukaryota</taxon>
        <taxon>Fungi</taxon>
        <taxon>Fungi incertae sedis</taxon>
        <taxon>Blastocladiomycota</taxon>
        <taxon>Blastocladiomycetes</taxon>
        <taxon>Blastocladiales</taxon>
        <taxon>Catenariaceae</taxon>
        <taxon>Catenaria</taxon>
    </lineage>
</organism>
<proteinExistence type="predicted"/>
<gene>
    <name evidence="2" type="ORF">BCR44DRAFT_1147703</name>
</gene>
<dbReference type="Proteomes" id="UP000193411">
    <property type="component" value="Unassembled WGS sequence"/>
</dbReference>
<dbReference type="EMBL" id="MCFL01000027">
    <property type="protein sequence ID" value="ORZ34569.1"/>
    <property type="molecule type" value="Genomic_DNA"/>
</dbReference>
<evidence type="ECO:0000313" key="3">
    <source>
        <dbReference type="Proteomes" id="UP000193411"/>
    </source>
</evidence>
<comment type="caution">
    <text evidence="2">The sequence shown here is derived from an EMBL/GenBank/DDBJ whole genome shotgun (WGS) entry which is preliminary data.</text>
</comment>